<gene>
    <name evidence="2" type="ORF">PROFUN_13594</name>
</gene>
<proteinExistence type="predicted"/>
<feature type="coiled-coil region" evidence="1">
    <location>
        <begin position="19"/>
        <end position="46"/>
    </location>
</feature>
<dbReference type="AlphaFoldDB" id="A0A2P6N3J9"/>
<protein>
    <submittedName>
        <fullName evidence="2">Uncharacterized protein</fullName>
    </submittedName>
</protein>
<dbReference type="OrthoDB" id="1028014at2759"/>
<dbReference type="EMBL" id="MDYQ01000217">
    <property type="protein sequence ID" value="PRP78537.1"/>
    <property type="molecule type" value="Genomic_DNA"/>
</dbReference>
<accession>A0A2P6N3J9</accession>
<reference evidence="2 3" key="1">
    <citation type="journal article" date="2018" name="Genome Biol. Evol.">
        <title>Multiple Roots of Fruiting Body Formation in Amoebozoa.</title>
        <authorList>
            <person name="Hillmann F."/>
            <person name="Forbes G."/>
            <person name="Novohradska S."/>
            <person name="Ferling I."/>
            <person name="Riege K."/>
            <person name="Groth M."/>
            <person name="Westermann M."/>
            <person name="Marz M."/>
            <person name="Spaller T."/>
            <person name="Winckler T."/>
            <person name="Schaap P."/>
            <person name="Glockner G."/>
        </authorList>
    </citation>
    <scope>NUCLEOTIDE SEQUENCE [LARGE SCALE GENOMIC DNA]</scope>
    <source>
        <strain evidence="2 3">Jena</strain>
    </source>
</reference>
<feature type="non-terminal residue" evidence="2">
    <location>
        <position position="1"/>
    </location>
</feature>
<evidence type="ECO:0000313" key="2">
    <source>
        <dbReference type="EMBL" id="PRP78537.1"/>
    </source>
</evidence>
<organism evidence="2 3">
    <name type="scientific">Planoprotostelium fungivorum</name>
    <dbReference type="NCBI Taxonomy" id="1890364"/>
    <lineage>
        <taxon>Eukaryota</taxon>
        <taxon>Amoebozoa</taxon>
        <taxon>Evosea</taxon>
        <taxon>Variosea</taxon>
        <taxon>Cavosteliida</taxon>
        <taxon>Cavosteliaceae</taxon>
        <taxon>Planoprotostelium</taxon>
    </lineage>
</organism>
<evidence type="ECO:0000313" key="3">
    <source>
        <dbReference type="Proteomes" id="UP000241769"/>
    </source>
</evidence>
<dbReference type="Proteomes" id="UP000241769">
    <property type="component" value="Unassembled WGS sequence"/>
</dbReference>
<dbReference type="InParanoid" id="A0A2P6N3J9"/>
<keyword evidence="1" id="KW-0175">Coiled coil</keyword>
<name>A0A2P6N3J9_9EUKA</name>
<keyword evidence="3" id="KW-1185">Reference proteome</keyword>
<comment type="caution">
    <text evidence="2">The sequence shown here is derived from an EMBL/GenBank/DDBJ whole genome shotgun (WGS) entry which is preliminary data.</text>
</comment>
<evidence type="ECO:0000256" key="1">
    <source>
        <dbReference type="SAM" id="Coils"/>
    </source>
</evidence>
<sequence length="84" mass="9550">DPPSFLDFVGAEMLFIGVNNDLVQELGEAGKQIEEAEKRDAEVESQPMNKEDREDTFKKLKEGRVQPILLGSQWNSDLDTQQKQ</sequence>